<evidence type="ECO:0000256" key="1">
    <source>
        <dbReference type="SAM" id="SignalP"/>
    </source>
</evidence>
<dbReference type="EMBL" id="RQYC01000006">
    <property type="protein sequence ID" value="RRD90425.1"/>
    <property type="molecule type" value="Genomic_DNA"/>
</dbReference>
<evidence type="ECO:0008006" key="4">
    <source>
        <dbReference type="Google" id="ProtNLM"/>
    </source>
</evidence>
<reference evidence="2 3" key="1">
    <citation type="submission" date="2018-11" db="EMBL/GenBank/DDBJ databases">
        <title>Genomes From Bacteria Associated with the Canine Oral Cavity: a Test Case for Automated Genome-Based Taxonomic Assignment.</title>
        <authorList>
            <person name="Coil D.A."/>
            <person name="Jospin G."/>
            <person name="Darling A.E."/>
            <person name="Wallis C."/>
            <person name="Davis I.J."/>
            <person name="Harris S."/>
            <person name="Eisen J.A."/>
            <person name="Holcombe L.J."/>
            <person name="O'Flynn C."/>
        </authorList>
    </citation>
    <scope>NUCLEOTIDE SEQUENCE [LARGE SCALE GENOMIC DNA]</scope>
    <source>
        <strain evidence="2 3">COT-280</strain>
    </source>
</reference>
<evidence type="ECO:0000313" key="2">
    <source>
        <dbReference type="EMBL" id="RRD90425.1"/>
    </source>
</evidence>
<accession>A0A3P2A613</accession>
<gene>
    <name evidence="2" type="ORF">EII21_05770</name>
</gene>
<dbReference type="RefSeq" id="WP_124794654.1">
    <property type="nucleotide sequence ID" value="NZ_RQYC01000006.1"/>
</dbReference>
<dbReference type="AlphaFoldDB" id="A0A3P2A613"/>
<comment type="caution">
    <text evidence="2">The sequence shown here is derived from an EMBL/GenBank/DDBJ whole genome shotgun (WGS) entry which is preliminary data.</text>
</comment>
<feature type="signal peptide" evidence="1">
    <location>
        <begin position="1"/>
        <end position="19"/>
    </location>
</feature>
<protein>
    <recommendedName>
        <fullName evidence="4">Lipoprotein</fullName>
    </recommendedName>
</protein>
<evidence type="ECO:0000313" key="3">
    <source>
        <dbReference type="Proteomes" id="UP000269923"/>
    </source>
</evidence>
<feature type="chain" id="PRO_5018054420" description="Lipoprotein" evidence="1">
    <location>
        <begin position="20"/>
        <end position="182"/>
    </location>
</feature>
<name>A0A3P2A613_9NEIS</name>
<proteinExistence type="predicted"/>
<dbReference type="Proteomes" id="UP000269923">
    <property type="component" value="Unassembled WGS sequence"/>
</dbReference>
<organism evidence="2 3">
    <name type="scientific">Conchiformibius steedae</name>
    <dbReference type="NCBI Taxonomy" id="153493"/>
    <lineage>
        <taxon>Bacteria</taxon>
        <taxon>Pseudomonadati</taxon>
        <taxon>Pseudomonadota</taxon>
        <taxon>Betaproteobacteria</taxon>
        <taxon>Neisseriales</taxon>
        <taxon>Neisseriaceae</taxon>
        <taxon>Conchiformibius</taxon>
    </lineage>
</organism>
<keyword evidence="1" id="KW-0732">Signal</keyword>
<keyword evidence="3" id="KW-1185">Reference proteome</keyword>
<sequence length="182" mass="20678">MKKVVTLILVGFIGMNGCAAMEQEFQNKIKAAETPIFDSKFDKFTGGKKVAWSKFHYSNLDLAGKSFDKNFAITTNPKTGKWISSIILMMPSKNHRYLKCHNTDWLVDGKAIKPIAVLYDSEIRRRPTVHAHEVLTIGFNKESMEALSKASTIEYRVCNDEHTMTDEERSGLKRVYDEAVKP</sequence>